<comment type="caution">
    <text evidence="1">The sequence shown here is derived from an EMBL/GenBank/DDBJ whole genome shotgun (WGS) entry which is preliminary data.</text>
</comment>
<evidence type="ECO:0000313" key="1">
    <source>
        <dbReference type="EMBL" id="OGD67566.1"/>
    </source>
</evidence>
<evidence type="ECO:0000313" key="2">
    <source>
        <dbReference type="Proteomes" id="UP000179003"/>
    </source>
</evidence>
<proteinExistence type="predicted"/>
<dbReference type="AlphaFoldDB" id="A0A1F5EK45"/>
<dbReference type="STRING" id="1797582.A2442_02410"/>
<gene>
    <name evidence="1" type="ORF">A2442_02410</name>
</gene>
<dbReference type="EMBL" id="MFAE01000003">
    <property type="protein sequence ID" value="OGD67566.1"/>
    <property type="molecule type" value="Genomic_DNA"/>
</dbReference>
<reference evidence="1 2" key="1">
    <citation type="journal article" date="2016" name="Nat. Commun.">
        <title>Thousands of microbial genomes shed light on interconnected biogeochemical processes in an aquifer system.</title>
        <authorList>
            <person name="Anantharaman K."/>
            <person name="Brown C.T."/>
            <person name="Hug L.A."/>
            <person name="Sharon I."/>
            <person name="Castelle C.J."/>
            <person name="Probst A.J."/>
            <person name="Thomas B.C."/>
            <person name="Singh A."/>
            <person name="Wilkins M.J."/>
            <person name="Karaoz U."/>
            <person name="Brodie E.L."/>
            <person name="Williams K.H."/>
            <person name="Hubbard S.S."/>
            <person name="Banfield J.F."/>
        </authorList>
    </citation>
    <scope>NUCLEOTIDE SEQUENCE [LARGE SCALE GENOMIC DNA]</scope>
</reference>
<dbReference type="Proteomes" id="UP000179003">
    <property type="component" value="Unassembled WGS sequence"/>
</dbReference>
<sequence>MHQKKRRKSLTKKFFRLRGEKDGNQFGLIIGRGEPPFYLFFFIQKENLLKIKKHVLYKEYEGKVYSKRVRG</sequence>
<accession>A0A1F5EK45</accession>
<name>A0A1F5EK45_9BACT</name>
<organism evidence="1 2">
    <name type="scientific">Candidatus Campbellbacteria bacterium RIFOXYC2_FULL_35_25</name>
    <dbReference type="NCBI Taxonomy" id="1797582"/>
    <lineage>
        <taxon>Bacteria</taxon>
        <taxon>Candidatus Campbelliibacteriota</taxon>
    </lineage>
</organism>
<protein>
    <submittedName>
        <fullName evidence="1">Uncharacterized protein</fullName>
    </submittedName>
</protein>